<accession>A0AAV0A5Z3</accession>
<dbReference type="EMBL" id="CALSGD010001595">
    <property type="protein sequence ID" value="CAH7306547.1"/>
    <property type="molecule type" value="Genomic_DNA"/>
</dbReference>
<evidence type="ECO:0000313" key="2">
    <source>
        <dbReference type="Proteomes" id="UP001152836"/>
    </source>
</evidence>
<organism evidence="1 2">
    <name type="scientific">Phodopus roborovskii</name>
    <name type="common">Roborovski's desert hamster</name>
    <name type="synonym">Cricetulus roborovskii</name>
    <dbReference type="NCBI Taxonomy" id="109678"/>
    <lineage>
        <taxon>Eukaryota</taxon>
        <taxon>Metazoa</taxon>
        <taxon>Chordata</taxon>
        <taxon>Craniata</taxon>
        <taxon>Vertebrata</taxon>
        <taxon>Euteleostomi</taxon>
        <taxon>Mammalia</taxon>
        <taxon>Eutheria</taxon>
        <taxon>Euarchontoglires</taxon>
        <taxon>Glires</taxon>
        <taxon>Rodentia</taxon>
        <taxon>Myomorpha</taxon>
        <taxon>Muroidea</taxon>
        <taxon>Cricetidae</taxon>
        <taxon>Cricetinae</taxon>
        <taxon>Phodopus</taxon>
    </lineage>
</organism>
<name>A0AAV0A5Z3_PHORO</name>
<sequence length="206" mass="23380">MKDVFTVKCISQSKITCKTKTDSRSKIYLSRLYQMCSTSLANMEFSRRLLERDGHFADVHSEHRARGLMDYMVPSRYQQVDAPPRETEAGDPLVPGQQLQVSPALRFLKYQSPETPQRSSQLRTGRRQVTLCGTKEACTGVSTLGVHAQRRSECPQQEIRSKLAQVGMTTDPRPIAPLTLEHVVQTHPVVEAKTARRYWVNYVDEG</sequence>
<evidence type="ECO:0000313" key="1">
    <source>
        <dbReference type="EMBL" id="CAH7306547.1"/>
    </source>
</evidence>
<proteinExistence type="predicted"/>
<reference evidence="1" key="1">
    <citation type="submission" date="2022-06" db="EMBL/GenBank/DDBJ databases">
        <authorList>
            <person name="Andreotti S."/>
            <person name="Wyler E."/>
        </authorList>
    </citation>
    <scope>NUCLEOTIDE SEQUENCE</scope>
</reference>
<dbReference type="Proteomes" id="UP001152836">
    <property type="component" value="Unassembled WGS sequence"/>
</dbReference>
<keyword evidence="2" id="KW-1185">Reference proteome</keyword>
<gene>
    <name evidence="1" type="primary">T2</name>
    <name evidence="1" type="ORF">PHOROB_LOCUS15876</name>
</gene>
<protein>
    <submittedName>
        <fullName evidence="1">T2 protein</fullName>
    </submittedName>
</protein>
<dbReference type="AlphaFoldDB" id="A0AAV0A5Z3"/>
<comment type="caution">
    <text evidence="1">The sequence shown here is derived from an EMBL/GenBank/DDBJ whole genome shotgun (WGS) entry which is preliminary data.</text>
</comment>